<dbReference type="EMBL" id="JARPWH010000040">
    <property type="protein sequence ID" value="MDT2403121.1"/>
    <property type="molecule type" value="Genomic_DNA"/>
</dbReference>
<dbReference type="RefSeq" id="WP_207487854.1">
    <property type="nucleotide sequence ID" value="NZ_JARPWH010000040.1"/>
</dbReference>
<comment type="caution">
    <text evidence="1">The sequence shown here is derived from an EMBL/GenBank/DDBJ whole genome shotgun (WGS) entry which is preliminary data.</text>
</comment>
<evidence type="ECO:0000313" key="2">
    <source>
        <dbReference type="Proteomes" id="UP001260773"/>
    </source>
</evidence>
<evidence type="ECO:0000313" key="1">
    <source>
        <dbReference type="EMBL" id="MDT2403121.1"/>
    </source>
</evidence>
<gene>
    <name evidence="1" type="ORF">P7D43_12150</name>
</gene>
<name>A0AAW8RXP5_ENTAV</name>
<sequence length="60" mass="7025">MNLSESKIKQFTQLLDGLNAIQFDLLVQQARSFYSSHQHKVQLTKDDLNKIEANCQRNFK</sequence>
<dbReference type="Proteomes" id="UP001260773">
    <property type="component" value="Unassembled WGS sequence"/>
</dbReference>
<proteinExistence type="predicted"/>
<protein>
    <submittedName>
        <fullName evidence="1">Uncharacterized protein</fullName>
    </submittedName>
</protein>
<organism evidence="1 2">
    <name type="scientific">Enterococcus avium</name>
    <name type="common">Streptococcus avium</name>
    <dbReference type="NCBI Taxonomy" id="33945"/>
    <lineage>
        <taxon>Bacteria</taxon>
        <taxon>Bacillati</taxon>
        <taxon>Bacillota</taxon>
        <taxon>Bacilli</taxon>
        <taxon>Lactobacillales</taxon>
        <taxon>Enterococcaceae</taxon>
        <taxon>Enterococcus</taxon>
    </lineage>
</organism>
<accession>A0AAW8RXP5</accession>
<dbReference type="AlphaFoldDB" id="A0AAW8RXP5"/>
<reference evidence="1" key="1">
    <citation type="submission" date="2023-03" db="EMBL/GenBank/DDBJ databases">
        <authorList>
            <person name="Shen W."/>
            <person name="Cai J."/>
        </authorList>
    </citation>
    <scope>NUCLEOTIDE SEQUENCE</scope>
    <source>
        <strain evidence="1">P33-2</strain>
    </source>
</reference>